<dbReference type="PANTHER" id="PTHR46599:SF6">
    <property type="entry name" value="DUAL SPECIFICITY PHOSPHATASE 26"/>
    <property type="match status" value="1"/>
</dbReference>
<gene>
    <name evidence="2" type="ORF">PARMNEM_LOCUS14484</name>
</gene>
<accession>A0AAV1LHP7</accession>
<name>A0AAV1LHP7_9NEOP</name>
<feature type="domain" description="PiggyBac transposable element-derived protein" evidence="1">
    <location>
        <begin position="1"/>
        <end position="338"/>
    </location>
</feature>
<organism evidence="2 3">
    <name type="scientific">Parnassius mnemosyne</name>
    <name type="common">clouded apollo</name>
    <dbReference type="NCBI Taxonomy" id="213953"/>
    <lineage>
        <taxon>Eukaryota</taxon>
        <taxon>Metazoa</taxon>
        <taxon>Ecdysozoa</taxon>
        <taxon>Arthropoda</taxon>
        <taxon>Hexapoda</taxon>
        <taxon>Insecta</taxon>
        <taxon>Pterygota</taxon>
        <taxon>Neoptera</taxon>
        <taxon>Endopterygota</taxon>
        <taxon>Lepidoptera</taxon>
        <taxon>Glossata</taxon>
        <taxon>Ditrysia</taxon>
        <taxon>Papilionoidea</taxon>
        <taxon>Papilionidae</taxon>
        <taxon>Parnassiinae</taxon>
        <taxon>Parnassini</taxon>
        <taxon>Parnassius</taxon>
        <taxon>Driopa</taxon>
    </lineage>
</organism>
<evidence type="ECO:0000313" key="3">
    <source>
        <dbReference type="Proteomes" id="UP001314205"/>
    </source>
</evidence>
<dbReference type="EMBL" id="CAVLGL010000091">
    <property type="protein sequence ID" value="CAK1594923.1"/>
    <property type="molecule type" value="Genomic_DNA"/>
</dbReference>
<dbReference type="InterPro" id="IPR029526">
    <property type="entry name" value="PGBD"/>
</dbReference>
<proteinExistence type="predicted"/>
<dbReference type="PANTHER" id="PTHR46599">
    <property type="entry name" value="PIGGYBAC TRANSPOSABLE ELEMENT-DERIVED PROTEIN 4"/>
    <property type="match status" value="1"/>
</dbReference>
<evidence type="ECO:0000313" key="2">
    <source>
        <dbReference type="EMBL" id="CAK1594923.1"/>
    </source>
</evidence>
<dbReference type="Pfam" id="PF13843">
    <property type="entry name" value="DDE_Tnp_1_7"/>
    <property type="match status" value="1"/>
</dbReference>
<protein>
    <recommendedName>
        <fullName evidence="1">PiggyBac transposable element-derived protein domain-containing protein</fullName>
    </recommendedName>
</protein>
<keyword evidence="3" id="KW-1185">Reference proteome</keyword>
<comment type="caution">
    <text evidence="2">The sequence shown here is derived from an EMBL/GenBank/DDBJ whole genome shotgun (WGS) entry which is preliminary data.</text>
</comment>
<evidence type="ECO:0000259" key="1">
    <source>
        <dbReference type="Pfam" id="PF13843"/>
    </source>
</evidence>
<dbReference type="Proteomes" id="UP001314205">
    <property type="component" value="Unassembled WGS sequence"/>
</dbReference>
<reference evidence="2 3" key="1">
    <citation type="submission" date="2023-11" db="EMBL/GenBank/DDBJ databases">
        <authorList>
            <person name="Hedman E."/>
            <person name="Englund M."/>
            <person name="Stromberg M."/>
            <person name="Nyberg Akerstrom W."/>
            <person name="Nylinder S."/>
            <person name="Jareborg N."/>
            <person name="Kallberg Y."/>
            <person name="Kronander E."/>
        </authorList>
    </citation>
    <scope>NUCLEOTIDE SEQUENCE [LARGE SCALE GENOMIC DNA]</scope>
</reference>
<sequence>MAKYTNEQIKRISSQFIRERHCTETNEIELETLLGLLLFAGVRKNCRLNAKDLFKTDGSSPEIFRLTMAWNRFYLLLRCLRFDDKDTRVVRASVDKLAPIRELFEKIIDEFKKYYSLSQFVTIDEKPEAFRGRCNFRQYIPSKPNKYGIKIYALTDAKMFYTQNMEVYVGQQPAGVYRLDNSSLALVLRLSEGIYNTGRYITCDNFFTSIPLIDKLESKKLTVIGTLRKNKRELPKQFTEIRGREEKSSLFGHRGNCTLVSHVPKKGKNVLLVSSMHDDVKIEIETGKPELIMDYNATKGRVDTVDKMCETYNVARDINRWPMVIFYSLMNETGINSYVLYLQNNPNKKVNRRTFLEALSYDLINSHLRRRAANTLLPKTLKLRLNEICKLDGPESAATSNNNKIGRCAFCTSKKNRKTRYNCVKCKVYFCMEHALMVCSDCYSETSA</sequence>
<dbReference type="AlphaFoldDB" id="A0AAV1LHP7"/>